<dbReference type="GO" id="GO:0005506">
    <property type="term" value="F:iron ion binding"/>
    <property type="evidence" value="ECO:0007669"/>
    <property type="project" value="InterPro"/>
</dbReference>
<dbReference type="InterPro" id="IPR036280">
    <property type="entry name" value="Multihaem_cyt_sf"/>
</dbReference>
<dbReference type="SUPFAM" id="SSF48695">
    <property type="entry name" value="Multiheme cytochromes"/>
    <property type="match status" value="1"/>
</dbReference>
<sequence length="227" mass="25948">MFKLRREMLAVSDYLALEDQPRLKKWTARLAQHYRKIGEMVPEWRDELELEKMDALQKATEQGDYKQAAATLRKIGLSCRSCHRDYRAVAAALYRSPDFSVVKVEDTETLEEESYKRVMERLTLLLNRIKIASEDERKQTALDSLGDLRQRLEDLGQSCESCHKDEATKTRILGAETDKSLAALELAIKAGEIKQTGRHLGTLAVQSCARCHSVHRTLYDIKKVLAP</sequence>
<name>A0A370DK03_9GAMM</name>
<evidence type="ECO:0000313" key="1">
    <source>
        <dbReference type="EMBL" id="RDH85211.1"/>
    </source>
</evidence>
<dbReference type="SUPFAM" id="SSF47175">
    <property type="entry name" value="Cytochromes"/>
    <property type="match status" value="1"/>
</dbReference>
<dbReference type="Proteomes" id="UP000255508">
    <property type="component" value="Unassembled WGS sequence"/>
</dbReference>
<dbReference type="InterPro" id="IPR010980">
    <property type="entry name" value="Cyt_c/b562"/>
</dbReference>
<dbReference type="AlphaFoldDB" id="A0A370DK03"/>
<evidence type="ECO:0000313" key="2">
    <source>
        <dbReference type="Proteomes" id="UP000255508"/>
    </source>
</evidence>
<proteinExistence type="predicted"/>
<dbReference type="GO" id="GO:0009055">
    <property type="term" value="F:electron transfer activity"/>
    <property type="evidence" value="ECO:0007669"/>
    <property type="project" value="InterPro"/>
</dbReference>
<dbReference type="EMBL" id="QFXD01000302">
    <property type="protein sequence ID" value="RDH85211.1"/>
    <property type="molecule type" value="Genomic_DNA"/>
</dbReference>
<gene>
    <name evidence="1" type="ORF">DIZ79_16975</name>
</gene>
<dbReference type="Pfam" id="PF01322">
    <property type="entry name" value="Cytochrom_C_2"/>
    <property type="match status" value="1"/>
</dbReference>
<dbReference type="InterPro" id="IPR002321">
    <property type="entry name" value="Cyt_c_II"/>
</dbReference>
<dbReference type="Gene3D" id="1.20.120.10">
    <property type="entry name" value="Cytochrome c/b562"/>
    <property type="match status" value="1"/>
</dbReference>
<dbReference type="GO" id="GO:0022900">
    <property type="term" value="P:electron transport chain"/>
    <property type="evidence" value="ECO:0007669"/>
    <property type="project" value="InterPro"/>
</dbReference>
<dbReference type="GO" id="GO:0020037">
    <property type="term" value="F:heme binding"/>
    <property type="evidence" value="ECO:0007669"/>
    <property type="project" value="InterPro"/>
</dbReference>
<accession>A0A370DK03</accession>
<organism evidence="1 2">
    <name type="scientific">endosymbiont of Lamellibrachia luymesi</name>
    <dbReference type="NCBI Taxonomy" id="2200907"/>
    <lineage>
        <taxon>Bacteria</taxon>
        <taxon>Pseudomonadati</taxon>
        <taxon>Pseudomonadota</taxon>
        <taxon>Gammaproteobacteria</taxon>
        <taxon>sulfur-oxidizing symbionts</taxon>
    </lineage>
</organism>
<reference evidence="1 2" key="1">
    <citation type="journal article" date="2018" name="ISME J.">
        <title>Endosymbiont genomes yield clues of tubeworm success.</title>
        <authorList>
            <person name="Li Y."/>
            <person name="Liles M.R."/>
            <person name="Halanych K.M."/>
        </authorList>
    </citation>
    <scope>NUCLEOTIDE SEQUENCE [LARGE SCALE GENOMIC DNA]</scope>
    <source>
        <strain evidence="1">A1422</strain>
    </source>
</reference>
<protein>
    <submittedName>
        <fullName evidence="1">Uncharacterized protein</fullName>
    </submittedName>
</protein>
<comment type="caution">
    <text evidence="1">The sequence shown here is derived from an EMBL/GenBank/DDBJ whole genome shotgun (WGS) entry which is preliminary data.</text>
</comment>
<dbReference type="PROSITE" id="PS51009">
    <property type="entry name" value="CYTCII"/>
    <property type="match status" value="1"/>
</dbReference>